<reference evidence="2 3" key="1">
    <citation type="submission" date="2014-04" db="EMBL/GenBank/DDBJ databases">
        <authorList>
            <consortium name="DOE Joint Genome Institute"/>
            <person name="Kuo A."/>
            <person name="Kohler A."/>
            <person name="Costa M.D."/>
            <person name="Nagy L.G."/>
            <person name="Floudas D."/>
            <person name="Copeland A."/>
            <person name="Barry K.W."/>
            <person name="Cichocki N."/>
            <person name="Veneault-Fourrey C."/>
            <person name="LaButti K."/>
            <person name="Lindquist E.A."/>
            <person name="Lipzen A."/>
            <person name="Lundell T."/>
            <person name="Morin E."/>
            <person name="Murat C."/>
            <person name="Sun H."/>
            <person name="Tunlid A."/>
            <person name="Henrissat B."/>
            <person name="Grigoriev I.V."/>
            <person name="Hibbett D.S."/>
            <person name="Martin F."/>
            <person name="Nordberg H.P."/>
            <person name="Cantor M.N."/>
            <person name="Hua S.X."/>
        </authorList>
    </citation>
    <scope>NUCLEOTIDE SEQUENCE [LARGE SCALE GENOMIC DNA]</scope>
    <source>
        <strain evidence="2 3">441</strain>
    </source>
</reference>
<name>A0A0C9YTF4_9AGAM</name>
<organism evidence="2 3">
    <name type="scientific">Pisolithus microcarpus 441</name>
    <dbReference type="NCBI Taxonomy" id="765257"/>
    <lineage>
        <taxon>Eukaryota</taxon>
        <taxon>Fungi</taxon>
        <taxon>Dikarya</taxon>
        <taxon>Basidiomycota</taxon>
        <taxon>Agaricomycotina</taxon>
        <taxon>Agaricomycetes</taxon>
        <taxon>Agaricomycetidae</taxon>
        <taxon>Boletales</taxon>
        <taxon>Sclerodermatineae</taxon>
        <taxon>Pisolithaceae</taxon>
        <taxon>Pisolithus</taxon>
    </lineage>
</organism>
<dbReference type="HOGENOM" id="CLU_769688_0_0_1"/>
<sequence>MAILLTLHQALTAGEPSDGPEGREAHKGHRRSTLTEPEEGRQAGVLPGAESEVVEEPPPVRIKRQAGRRWASGYHLPKSKKAHENAVPEVVPEPPPCRSRLRELAEGEQCGNSGTNLPTSVMGMVHTATHTLRGLLGSDAAPSTRATLPQIFSTASKDSRFDGCQQAFKRNMGSRDHLVSGAQTSATLDVQLPLSGGDGTCRTQNDGACRADDALNPFNTETNHLLTASNVHNPPQHIASDLVVQSNCCDVQISADQASRVFVASDHIPHQQITPDLTKQSNYGDVQISNGTCHTPYQTSAQQTVQVSVLADHNPRKCVTPEVPRQPDYCDDQVSAEISHPPLQICGPQVDKNDSVIWLLIDFVIRFCKYLSQMITESVSISLPTY</sequence>
<evidence type="ECO:0000313" key="3">
    <source>
        <dbReference type="Proteomes" id="UP000054018"/>
    </source>
</evidence>
<gene>
    <name evidence="2" type="ORF">PISMIDRAFT_17908</name>
</gene>
<dbReference type="AlphaFoldDB" id="A0A0C9YTF4"/>
<accession>A0A0C9YTF4</accession>
<protein>
    <submittedName>
        <fullName evidence="2">Unplaced genomic scaffold scaffold_304, whole genome shotgun sequence</fullName>
    </submittedName>
</protein>
<reference evidence="3" key="2">
    <citation type="submission" date="2015-01" db="EMBL/GenBank/DDBJ databases">
        <title>Evolutionary Origins and Diversification of the Mycorrhizal Mutualists.</title>
        <authorList>
            <consortium name="DOE Joint Genome Institute"/>
            <consortium name="Mycorrhizal Genomics Consortium"/>
            <person name="Kohler A."/>
            <person name="Kuo A."/>
            <person name="Nagy L.G."/>
            <person name="Floudas D."/>
            <person name="Copeland A."/>
            <person name="Barry K.W."/>
            <person name="Cichocki N."/>
            <person name="Veneault-Fourrey C."/>
            <person name="LaButti K."/>
            <person name="Lindquist E.A."/>
            <person name="Lipzen A."/>
            <person name="Lundell T."/>
            <person name="Morin E."/>
            <person name="Murat C."/>
            <person name="Riley R."/>
            <person name="Ohm R."/>
            <person name="Sun H."/>
            <person name="Tunlid A."/>
            <person name="Henrissat B."/>
            <person name="Grigoriev I.V."/>
            <person name="Hibbett D.S."/>
            <person name="Martin F."/>
        </authorList>
    </citation>
    <scope>NUCLEOTIDE SEQUENCE [LARGE SCALE GENOMIC DNA]</scope>
    <source>
        <strain evidence="3">441</strain>
    </source>
</reference>
<evidence type="ECO:0000313" key="2">
    <source>
        <dbReference type="EMBL" id="KIK13552.1"/>
    </source>
</evidence>
<proteinExistence type="predicted"/>
<feature type="region of interest" description="Disordered" evidence="1">
    <location>
        <begin position="9"/>
        <end position="95"/>
    </location>
</feature>
<dbReference type="EMBL" id="KN833988">
    <property type="protein sequence ID" value="KIK13552.1"/>
    <property type="molecule type" value="Genomic_DNA"/>
</dbReference>
<evidence type="ECO:0000256" key="1">
    <source>
        <dbReference type="SAM" id="MobiDB-lite"/>
    </source>
</evidence>
<dbReference type="Proteomes" id="UP000054018">
    <property type="component" value="Unassembled WGS sequence"/>
</dbReference>
<keyword evidence="3" id="KW-1185">Reference proteome</keyword>
<dbReference type="OrthoDB" id="10631233at2759"/>